<protein>
    <submittedName>
        <fullName evidence="1">Uncharacterized protein</fullName>
    </submittedName>
</protein>
<dbReference type="InParanoid" id="A0A162PUP6"/>
<accession>A0A162PUP6</accession>
<dbReference type="RefSeq" id="XP_018292216.1">
    <property type="nucleotide sequence ID" value="XM_018441196.1"/>
</dbReference>
<evidence type="ECO:0000313" key="1">
    <source>
        <dbReference type="EMBL" id="OAD74176.1"/>
    </source>
</evidence>
<dbReference type="GeneID" id="29002102"/>
<reference evidence="2" key="1">
    <citation type="submission" date="2015-06" db="EMBL/GenBank/DDBJ databases">
        <title>Expansion of signal transduction pathways in fungi by whole-genome duplication.</title>
        <authorList>
            <consortium name="DOE Joint Genome Institute"/>
            <person name="Corrochano L.M."/>
            <person name="Kuo A."/>
            <person name="Marcet-Houben M."/>
            <person name="Polaino S."/>
            <person name="Salamov A."/>
            <person name="Villalobos J.M."/>
            <person name="Alvarez M.I."/>
            <person name="Avalos J."/>
            <person name="Benito E.P."/>
            <person name="Benoit I."/>
            <person name="Burger G."/>
            <person name="Camino L.P."/>
            <person name="Canovas D."/>
            <person name="Cerda-Olmedo E."/>
            <person name="Cheng J.-F."/>
            <person name="Dominguez A."/>
            <person name="Elias M."/>
            <person name="Eslava A.P."/>
            <person name="Glaser F."/>
            <person name="Grimwood J."/>
            <person name="Gutierrez G."/>
            <person name="Heitman J."/>
            <person name="Henrissat B."/>
            <person name="Iturriaga E.A."/>
            <person name="Lang B.F."/>
            <person name="Lavin J.L."/>
            <person name="Lee S."/>
            <person name="Li W."/>
            <person name="Lindquist E."/>
            <person name="Lopez-Garcia S."/>
            <person name="Luque E.M."/>
            <person name="Marcos A.T."/>
            <person name="Martin J."/>
            <person name="McCluskey K."/>
            <person name="Medina H.R."/>
            <person name="Miralles-Duran A."/>
            <person name="Miyazaki A."/>
            <person name="Munoz-Torres E."/>
            <person name="Oguiza J.A."/>
            <person name="Ohm R."/>
            <person name="Olmedo M."/>
            <person name="Orejas M."/>
            <person name="Ortiz-Castellanos L."/>
            <person name="Pisabarro A.G."/>
            <person name="Rodriguez-Romero J."/>
            <person name="Ruiz-Herrera J."/>
            <person name="Ruiz-Vazquez R."/>
            <person name="Sanz C."/>
            <person name="Schackwitz W."/>
            <person name="Schmutz J."/>
            <person name="Shahriari M."/>
            <person name="Shelest E."/>
            <person name="Silva-Franco F."/>
            <person name="Soanes D."/>
            <person name="Syed K."/>
            <person name="Tagua V.G."/>
            <person name="Talbot N.J."/>
            <person name="Thon M."/>
            <person name="De vries R.P."/>
            <person name="Wiebenga A."/>
            <person name="Yadav J.S."/>
            <person name="Braun E.L."/>
            <person name="Baker S."/>
            <person name="Garre V."/>
            <person name="Horwitz B."/>
            <person name="Torres-Martinez S."/>
            <person name="Idnurm A."/>
            <person name="Herrera-Estrella A."/>
            <person name="Gabaldon T."/>
            <person name="Grigoriev I.V."/>
        </authorList>
    </citation>
    <scope>NUCLEOTIDE SEQUENCE [LARGE SCALE GENOMIC DNA]</scope>
    <source>
        <strain evidence="2">NRRL 1555(-)</strain>
    </source>
</reference>
<evidence type="ECO:0000313" key="2">
    <source>
        <dbReference type="Proteomes" id="UP000077315"/>
    </source>
</evidence>
<dbReference type="Proteomes" id="UP000077315">
    <property type="component" value="Unassembled WGS sequence"/>
</dbReference>
<dbReference type="AlphaFoldDB" id="A0A162PUP6"/>
<gene>
    <name evidence="1" type="ORF">PHYBLDRAFT_63875</name>
</gene>
<proteinExistence type="predicted"/>
<organism evidence="1 2">
    <name type="scientific">Phycomyces blakesleeanus (strain ATCC 8743b / DSM 1359 / FGSC 10004 / NBRC 33097 / NRRL 1555)</name>
    <dbReference type="NCBI Taxonomy" id="763407"/>
    <lineage>
        <taxon>Eukaryota</taxon>
        <taxon>Fungi</taxon>
        <taxon>Fungi incertae sedis</taxon>
        <taxon>Mucoromycota</taxon>
        <taxon>Mucoromycotina</taxon>
        <taxon>Mucoromycetes</taxon>
        <taxon>Mucorales</taxon>
        <taxon>Phycomycetaceae</taxon>
        <taxon>Phycomyces</taxon>
    </lineage>
</organism>
<sequence>MRIKPRILPNLNEKFYFSNAKNRVIKMLGMNTKFRQPKTKKKSNRLTYQITSRWNKKRHLLFLLVQSKNTIYNKDIDMFLIKSGWAVIQIGEQRLQLSFSIEVSHGVLLALSCNE</sequence>
<name>A0A162PUP6_PHYB8</name>
<dbReference type="VEuPathDB" id="FungiDB:PHYBLDRAFT_63875"/>
<keyword evidence="2" id="KW-1185">Reference proteome</keyword>
<dbReference type="EMBL" id="KV440979">
    <property type="protein sequence ID" value="OAD74176.1"/>
    <property type="molecule type" value="Genomic_DNA"/>
</dbReference>